<name>A0A182IMM2_ANOAO</name>
<proteinExistence type="predicted"/>
<sequence length="215" mass="23917">MSKLILRNEIDIEKGNIFTIRRHQKWCFVVEELKDDDPGSSKRVCLLESQIQCAKQYVEHVRHPDVGGEAGVEDEPALQPGAERQYPEGPLLEDAVRDVPGHHRAGRPEQREQRLRPAVEQRALLLVDLVPQQLHVHLHLNKAGHRQRPPEAPLDDRNLAVGGDQVAPQQPHRSLGGKADHLLGGGLTGVGVLCRHHFRIRSLPDRFGGALGAFG</sequence>
<dbReference type="EnsemblMetazoa" id="AATE001997-RA">
    <property type="protein sequence ID" value="AATE001997-PA.1"/>
    <property type="gene ID" value="AATE001997"/>
</dbReference>
<protein>
    <submittedName>
        <fullName evidence="1">Uncharacterized protein</fullName>
    </submittedName>
</protein>
<evidence type="ECO:0000313" key="1">
    <source>
        <dbReference type="EnsemblMetazoa" id="AATE001997-PA.1"/>
    </source>
</evidence>
<dbReference type="AlphaFoldDB" id="A0A182IMM2"/>
<organism evidence="1">
    <name type="scientific">Anopheles atroparvus</name>
    <name type="common">European mosquito</name>
    <dbReference type="NCBI Taxonomy" id="41427"/>
    <lineage>
        <taxon>Eukaryota</taxon>
        <taxon>Metazoa</taxon>
        <taxon>Ecdysozoa</taxon>
        <taxon>Arthropoda</taxon>
        <taxon>Hexapoda</taxon>
        <taxon>Insecta</taxon>
        <taxon>Pterygota</taxon>
        <taxon>Neoptera</taxon>
        <taxon>Endopterygota</taxon>
        <taxon>Diptera</taxon>
        <taxon>Nematocera</taxon>
        <taxon>Culicoidea</taxon>
        <taxon>Culicidae</taxon>
        <taxon>Anophelinae</taxon>
        <taxon>Anopheles</taxon>
    </lineage>
</organism>
<dbReference type="VEuPathDB" id="VectorBase:AATE001997"/>
<reference evidence="1" key="1">
    <citation type="submission" date="2022-08" db="UniProtKB">
        <authorList>
            <consortium name="EnsemblMetazoa"/>
        </authorList>
    </citation>
    <scope>IDENTIFICATION</scope>
    <source>
        <strain evidence="1">EBRO</strain>
    </source>
</reference>
<accession>A0A182IMM2</accession>